<sequence>MNEETGETGKHPNHLINEKSPYLLQHAYNPVNWYPWGDEAFEKAKNEDKPIFLSIGYSTCHWCHVMENESFEDPEIAQILNDNFVCIKVDREERPDIDSTYMDVCQALTGRGGWPLTIIMTPEKKPFSAATYLPKESRFGLTGLIDLLPRISDMWSKQKRELVSRAEQITSSVEEVFTKSPKTRELSNQELDSAYESLLENYDPEYGGFGNAPKFPSPHNLMFLMRYWERTSNNKALEMVEKTLKNMRIGGIYDHIGFGFHRYSTDRYWMIPHFEKMLYDQALLSMAYIEVYQATGKIEYKNTARDVFTYALRDLTSKEGGFYSAVDADSEGVEGKFYTWTYDEIHKILSKSEANIVTNLFNIKKEGNFRDEKTGNLTGKNIPHLIETPLYIDVEPDEELDEFHEKLNEAREKRGAWKRNLLKTIYSQRRLEVARRKLFEARENRVHPAKDDKILTDWNGLMIAALSKGAQVFNDKEYANSARKAADFIIKNMSDSSGQLMHRYRDGDSDIHGFIDDYAFLTWGLIELYETTFEVKYLEKALEFNNYLINHFWDDNNGGFYFTPDNAETPIVRKKEIYDGASPSGNSVALMNLMRLGRMTGNPELEKKASDSIKSFSKSLSRNPIASTHSMQALDFVQGPSSEVVITGDFQSEDTQNMINSLRTEFIPRKVVLFKPDKVQSPDIVNIAGFTRDMDSQEGKATAYICQNYSCSSPKTDADDMVRSLKNI</sequence>
<evidence type="ECO:0000313" key="2">
    <source>
        <dbReference type="EMBL" id="ADI73986.1"/>
    </source>
</evidence>
<dbReference type="HOGENOM" id="CLU_014051_4_1_2"/>
<proteinExistence type="predicted"/>
<evidence type="ECO:0000259" key="1">
    <source>
        <dbReference type="Pfam" id="PF03190"/>
    </source>
</evidence>
<dbReference type="InterPro" id="IPR008928">
    <property type="entry name" value="6-hairpin_glycosidase_sf"/>
</dbReference>
<dbReference type="SUPFAM" id="SSF52833">
    <property type="entry name" value="Thioredoxin-like"/>
    <property type="match status" value="1"/>
</dbReference>
<dbReference type="PANTHER" id="PTHR42899">
    <property type="entry name" value="SPERMATOGENESIS-ASSOCIATED PROTEIN 20"/>
    <property type="match status" value="1"/>
</dbReference>
<reference evidence="2 3" key="1">
    <citation type="submission" date="2010-06" db="EMBL/GenBank/DDBJ databases">
        <title>Complete sequence chromosome of Methanohalobium evestigatum Z-7303.</title>
        <authorList>
            <consortium name="US DOE Joint Genome Institute"/>
            <person name="Lucas S."/>
            <person name="Copeland A."/>
            <person name="Lapidus A."/>
            <person name="Cheng J.-F."/>
            <person name="Bruce D."/>
            <person name="Goodwin L."/>
            <person name="Pitluck S."/>
            <person name="Saunders E."/>
            <person name="Detter J.C."/>
            <person name="Han C."/>
            <person name="Tapia R."/>
            <person name="Land M."/>
            <person name="Hauser L."/>
            <person name="Kyrpides N."/>
            <person name="Mikhailova N."/>
            <person name="Sieprawska-Lupa M."/>
            <person name="Whitman W.B."/>
            <person name="Anderson I."/>
            <person name="Woyke T."/>
        </authorList>
    </citation>
    <scope>NUCLEOTIDE SEQUENCE [LARGE SCALE GENOMIC DNA]</scope>
    <source>
        <strain evidence="3">ATCC BAA-1072 / DSM 3721 / NBRC 107634 / OCM 161 / Z-7303</strain>
    </source>
</reference>
<dbReference type="InterPro" id="IPR004879">
    <property type="entry name" value="Ssp411-like_TRX"/>
</dbReference>
<gene>
    <name evidence="2" type="ordered locus">Metev_1104</name>
</gene>
<dbReference type="Proteomes" id="UP000000391">
    <property type="component" value="Chromosome"/>
</dbReference>
<dbReference type="SUPFAM" id="SSF48208">
    <property type="entry name" value="Six-hairpin glycosidases"/>
    <property type="match status" value="1"/>
</dbReference>
<accession>D7E938</accession>
<dbReference type="PANTHER" id="PTHR42899:SF1">
    <property type="entry name" value="SPERMATOGENESIS-ASSOCIATED PROTEIN 20"/>
    <property type="match status" value="1"/>
</dbReference>
<dbReference type="Gene3D" id="3.40.30.10">
    <property type="entry name" value="Glutaredoxin"/>
    <property type="match status" value="1"/>
</dbReference>
<name>D7E938_METEZ</name>
<dbReference type="OrthoDB" id="28016at2157"/>
<dbReference type="RefSeq" id="WP_013194553.1">
    <property type="nucleotide sequence ID" value="NC_014253.1"/>
</dbReference>
<dbReference type="InterPro" id="IPR012341">
    <property type="entry name" value="6hp_glycosidase-like_sf"/>
</dbReference>
<protein>
    <recommendedName>
        <fullName evidence="1">Spermatogenesis-associated protein 20-like TRX domain-containing protein</fullName>
    </recommendedName>
</protein>
<dbReference type="InterPro" id="IPR036249">
    <property type="entry name" value="Thioredoxin-like_sf"/>
</dbReference>
<dbReference type="AlphaFoldDB" id="D7E938"/>
<feature type="domain" description="Spermatogenesis-associated protein 20-like TRX" evidence="1">
    <location>
        <begin position="13"/>
        <end position="173"/>
    </location>
</feature>
<keyword evidence="3" id="KW-1185">Reference proteome</keyword>
<evidence type="ECO:0000313" key="3">
    <source>
        <dbReference type="Proteomes" id="UP000000391"/>
    </source>
</evidence>
<dbReference type="Gene3D" id="1.50.10.10">
    <property type="match status" value="1"/>
</dbReference>
<dbReference type="EMBL" id="CP002069">
    <property type="protein sequence ID" value="ADI73986.1"/>
    <property type="molecule type" value="Genomic_DNA"/>
</dbReference>
<dbReference type="GeneID" id="9346736"/>
<dbReference type="KEGG" id="mev:Metev_1104"/>
<dbReference type="InterPro" id="IPR024705">
    <property type="entry name" value="Ssp411"/>
</dbReference>
<dbReference type="CDD" id="cd02955">
    <property type="entry name" value="SSP411"/>
    <property type="match status" value="1"/>
</dbReference>
<organism evidence="2 3">
    <name type="scientific">Methanohalobium evestigatum (strain ATCC BAA-1072 / DSM 3721 / NBRC 107634 / OCM 161 / Z-7303)</name>
    <dbReference type="NCBI Taxonomy" id="644295"/>
    <lineage>
        <taxon>Archaea</taxon>
        <taxon>Methanobacteriati</taxon>
        <taxon>Methanobacteriota</taxon>
        <taxon>Stenosarchaea group</taxon>
        <taxon>Methanomicrobia</taxon>
        <taxon>Methanosarcinales</taxon>
        <taxon>Methanosarcinaceae</taxon>
        <taxon>Methanohalobium</taxon>
    </lineage>
</organism>
<dbReference type="PIRSF" id="PIRSF006402">
    <property type="entry name" value="UCP006402_thioredoxin"/>
    <property type="match status" value="1"/>
</dbReference>
<dbReference type="Pfam" id="PF03190">
    <property type="entry name" value="Thioredox_DsbH"/>
    <property type="match status" value="1"/>
</dbReference>
<dbReference type="GO" id="GO:0005975">
    <property type="term" value="P:carbohydrate metabolic process"/>
    <property type="evidence" value="ECO:0007669"/>
    <property type="project" value="InterPro"/>
</dbReference>